<dbReference type="AlphaFoldDB" id="A0A9N9M1F9"/>
<dbReference type="PROSITE" id="PS50048">
    <property type="entry name" value="ZN2_CY6_FUNGAL_2"/>
    <property type="match status" value="1"/>
</dbReference>
<dbReference type="InterPro" id="IPR007219">
    <property type="entry name" value="XnlR_reg_dom"/>
</dbReference>
<sequence length="748" mass="82963">MSSYSSPNALGTDGPTTYSYPNNNQQHRDSELPNAEDLDLEARLTRGLEPNMSTASPGGVMTDGQDERSHEAIAQQQQQQQHYGQEQGSRTPLLPPAHSPMLQPAHSSMEQMGSQYMPQEDQTAPRKRSKVSRACDECRRKKVKCDASEDGNNEVCTGCKRVGMTCKFSRVPMKRGPSKGYLYPSESADRSELMLVSKRYIKELADRLHTLEGHVAANGGENAPANFVGDHLQHRESDEFSPPPNSENTQRKRTFSNLSTDFGPSYQIYRQTGGLTRQENSRQAQAFREPNYHQNGLHPSAQWSKAPETSSQQNSFDASVDLAKSQHNFWNEEVVTTYYTLIHPTYPILHHSKDRLSTGLSLCPSVFREAFHESLFVAAQAFQTSPDQNNAQQSLKRASQLVVALQYENNPSTSTTLVYLQATMLLAIASEILIVRGKAGSSRSFWLSSAVSLSYDFKLHQYRGQDNNVANDVDAEENVTRRIWWILVIMERWHASSVSSPSQIPESSIVVRPEDQQILGDALYHLARLSIILGHISMAHVTTKDIPPLGVPVIQLLEDVLRGEVERWRETLPASLSSSPLVLLCYWHVRIYLELRNAWPDPSELLMAAKHIASCVGQSPVLNRPLVYYPASLAALVLVDLTAFEEGTREVAEEALDSLPAGSVPSAFEGTLREMRNSKRASQFGNTDAMTMIANTGLQQLAAAATDGGNGILTDITLDVPKMGENRTYSSLRDAVQSGFFGVLRGLN</sequence>
<name>A0A9N9M1F9_9HELO</name>
<evidence type="ECO:0000256" key="3">
    <source>
        <dbReference type="ARBA" id="ARBA00023125"/>
    </source>
</evidence>
<dbReference type="SMART" id="SM00066">
    <property type="entry name" value="GAL4"/>
    <property type="match status" value="1"/>
</dbReference>
<evidence type="ECO:0000259" key="7">
    <source>
        <dbReference type="PROSITE" id="PS50048"/>
    </source>
</evidence>
<evidence type="ECO:0000256" key="6">
    <source>
        <dbReference type="SAM" id="MobiDB-lite"/>
    </source>
</evidence>
<evidence type="ECO:0000313" key="8">
    <source>
        <dbReference type="EMBL" id="CAG8981336.1"/>
    </source>
</evidence>
<keyword evidence="5" id="KW-0539">Nucleus</keyword>
<dbReference type="GO" id="GO:0003677">
    <property type="term" value="F:DNA binding"/>
    <property type="evidence" value="ECO:0007669"/>
    <property type="project" value="UniProtKB-KW"/>
</dbReference>
<evidence type="ECO:0000256" key="2">
    <source>
        <dbReference type="ARBA" id="ARBA00023015"/>
    </source>
</evidence>
<evidence type="ECO:0000313" key="9">
    <source>
        <dbReference type="Proteomes" id="UP000701801"/>
    </source>
</evidence>
<dbReference type="InterPro" id="IPR036864">
    <property type="entry name" value="Zn2-C6_fun-type_DNA-bd_sf"/>
</dbReference>
<dbReference type="InterPro" id="IPR001138">
    <property type="entry name" value="Zn2Cys6_DnaBD"/>
</dbReference>
<organism evidence="8 9">
    <name type="scientific">Hymenoscyphus albidus</name>
    <dbReference type="NCBI Taxonomy" id="595503"/>
    <lineage>
        <taxon>Eukaryota</taxon>
        <taxon>Fungi</taxon>
        <taxon>Dikarya</taxon>
        <taxon>Ascomycota</taxon>
        <taxon>Pezizomycotina</taxon>
        <taxon>Leotiomycetes</taxon>
        <taxon>Helotiales</taxon>
        <taxon>Helotiaceae</taxon>
        <taxon>Hymenoscyphus</taxon>
    </lineage>
</organism>
<dbReference type="CDD" id="cd12148">
    <property type="entry name" value="fungal_TF_MHR"/>
    <property type="match status" value="1"/>
</dbReference>
<protein>
    <recommendedName>
        <fullName evidence="7">Zn(2)-C6 fungal-type domain-containing protein</fullName>
    </recommendedName>
</protein>
<accession>A0A9N9M1F9</accession>
<keyword evidence="9" id="KW-1185">Reference proteome</keyword>
<keyword evidence="1" id="KW-0479">Metal-binding</keyword>
<dbReference type="Pfam" id="PF04082">
    <property type="entry name" value="Fungal_trans"/>
    <property type="match status" value="1"/>
</dbReference>
<dbReference type="PROSITE" id="PS00463">
    <property type="entry name" value="ZN2_CY6_FUNGAL_1"/>
    <property type="match status" value="1"/>
</dbReference>
<feature type="region of interest" description="Disordered" evidence="6">
    <location>
        <begin position="234"/>
        <end position="265"/>
    </location>
</feature>
<keyword evidence="2" id="KW-0805">Transcription regulation</keyword>
<dbReference type="Proteomes" id="UP000701801">
    <property type="component" value="Unassembled WGS sequence"/>
</dbReference>
<feature type="compositionally biased region" description="Polar residues" evidence="6">
    <location>
        <begin position="301"/>
        <end position="316"/>
    </location>
</feature>
<dbReference type="GO" id="GO:0008270">
    <property type="term" value="F:zinc ion binding"/>
    <property type="evidence" value="ECO:0007669"/>
    <property type="project" value="InterPro"/>
</dbReference>
<evidence type="ECO:0000256" key="4">
    <source>
        <dbReference type="ARBA" id="ARBA00023163"/>
    </source>
</evidence>
<evidence type="ECO:0000256" key="5">
    <source>
        <dbReference type="ARBA" id="ARBA00023242"/>
    </source>
</evidence>
<keyword evidence="4" id="KW-0804">Transcription</keyword>
<keyword evidence="3" id="KW-0238">DNA-binding</keyword>
<proteinExistence type="predicted"/>
<feature type="domain" description="Zn(2)-C6 fungal-type" evidence="7">
    <location>
        <begin position="134"/>
        <end position="168"/>
    </location>
</feature>
<feature type="compositionally biased region" description="Polar residues" evidence="6">
    <location>
        <begin position="1"/>
        <end position="25"/>
    </location>
</feature>
<dbReference type="GO" id="GO:0000981">
    <property type="term" value="F:DNA-binding transcription factor activity, RNA polymerase II-specific"/>
    <property type="evidence" value="ECO:0007669"/>
    <property type="project" value="InterPro"/>
</dbReference>
<feature type="compositionally biased region" description="Polar residues" evidence="6">
    <location>
        <begin position="105"/>
        <end position="122"/>
    </location>
</feature>
<dbReference type="InterPro" id="IPR050797">
    <property type="entry name" value="Carb_Metab_Trans_Reg"/>
</dbReference>
<gene>
    <name evidence="8" type="ORF">HYALB_00005137</name>
</gene>
<reference evidence="8" key="1">
    <citation type="submission" date="2021-07" db="EMBL/GenBank/DDBJ databases">
        <authorList>
            <person name="Durling M."/>
        </authorList>
    </citation>
    <scope>NUCLEOTIDE SEQUENCE</scope>
</reference>
<dbReference type="Pfam" id="PF00172">
    <property type="entry name" value="Zn_clus"/>
    <property type="match status" value="1"/>
</dbReference>
<dbReference type="Gene3D" id="4.10.240.10">
    <property type="entry name" value="Zn(2)-C6 fungal-type DNA-binding domain"/>
    <property type="match status" value="1"/>
</dbReference>
<dbReference type="OrthoDB" id="5426978at2759"/>
<feature type="region of interest" description="Disordered" evidence="6">
    <location>
        <begin position="1"/>
        <end position="131"/>
    </location>
</feature>
<dbReference type="SUPFAM" id="SSF57701">
    <property type="entry name" value="Zn2/Cys6 DNA-binding domain"/>
    <property type="match status" value="1"/>
</dbReference>
<dbReference type="PANTHER" id="PTHR31668:SF26">
    <property type="entry name" value="GLUCOSE TRANSPORT TRANSCRIPTION REGULATOR RGT1-RELATED"/>
    <property type="match status" value="1"/>
</dbReference>
<feature type="compositionally biased region" description="Polar residues" evidence="6">
    <location>
        <begin position="255"/>
        <end position="265"/>
    </location>
</feature>
<dbReference type="EMBL" id="CAJVRM010000463">
    <property type="protein sequence ID" value="CAG8981336.1"/>
    <property type="molecule type" value="Genomic_DNA"/>
</dbReference>
<dbReference type="PANTHER" id="PTHR31668">
    <property type="entry name" value="GLUCOSE TRANSPORT TRANSCRIPTION REGULATOR RGT1-RELATED-RELATED"/>
    <property type="match status" value="1"/>
</dbReference>
<evidence type="ECO:0000256" key="1">
    <source>
        <dbReference type="ARBA" id="ARBA00022723"/>
    </source>
</evidence>
<dbReference type="GO" id="GO:0006351">
    <property type="term" value="P:DNA-templated transcription"/>
    <property type="evidence" value="ECO:0007669"/>
    <property type="project" value="InterPro"/>
</dbReference>
<comment type="caution">
    <text evidence="8">The sequence shown here is derived from an EMBL/GenBank/DDBJ whole genome shotgun (WGS) entry which is preliminary data.</text>
</comment>
<dbReference type="CDD" id="cd00067">
    <property type="entry name" value="GAL4"/>
    <property type="match status" value="1"/>
</dbReference>
<feature type="region of interest" description="Disordered" evidence="6">
    <location>
        <begin position="292"/>
        <end position="316"/>
    </location>
</feature>